<gene>
    <name evidence="1" type="ORF">PSAL00342_LOCUS430</name>
</gene>
<reference evidence="1" key="1">
    <citation type="submission" date="2021-01" db="EMBL/GenBank/DDBJ databases">
        <authorList>
            <person name="Corre E."/>
            <person name="Pelletier E."/>
            <person name="Niang G."/>
            <person name="Scheremetjew M."/>
            <person name="Finn R."/>
            <person name="Kale V."/>
            <person name="Holt S."/>
            <person name="Cochrane G."/>
            <person name="Meng A."/>
            <person name="Brown T."/>
            <person name="Cohen L."/>
        </authorList>
    </citation>
    <scope>NUCLEOTIDE SEQUENCE</scope>
    <source>
        <strain evidence="1">CCMP1897</strain>
    </source>
</reference>
<name>A0A7S3U8X2_9CHLO</name>
<dbReference type="EMBL" id="HBIS01000515">
    <property type="protein sequence ID" value="CAE0606614.1"/>
    <property type="molecule type" value="Transcribed_RNA"/>
</dbReference>
<sequence length="113" mass="12468">MGIRGRGSTNESERAGSRLLVQLDADDLTGHIPEHHLDQLFLVLVGADPQLAVIFHAHARKQHVNMEMQTTYPIPGFHAIATTTCAFAQYPTSHGQYTSQSMRATASLELKQE</sequence>
<protein>
    <submittedName>
        <fullName evidence="1">Uncharacterized protein</fullName>
    </submittedName>
</protein>
<dbReference type="AlphaFoldDB" id="A0A7S3U8X2"/>
<accession>A0A7S3U8X2</accession>
<organism evidence="1">
    <name type="scientific">Picocystis salinarum</name>
    <dbReference type="NCBI Taxonomy" id="88271"/>
    <lineage>
        <taxon>Eukaryota</taxon>
        <taxon>Viridiplantae</taxon>
        <taxon>Chlorophyta</taxon>
        <taxon>Picocystophyceae</taxon>
        <taxon>Picocystales</taxon>
        <taxon>Picocystaceae</taxon>
        <taxon>Picocystis</taxon>
    </lineage>
</organism>
<evidence type="ECO:0000313" key="1">
    <source>
        <dbReference type="EMBL" id="CAE0606614.1"/>
    </source>
</evidence>
<proteinExistence type="predicted"/>